<feature type="compositionally biased region" description="Polar residues" evidence="1">
    <location>
        <begin position="242"/>
        <end position="251"/>
    </location>
</feature>
<evidence type="ECO:0000256" key="1">
    <source>
        <dbReference type="SAM" id="MobiDB-lite"/>
    </source>
</evidence>
<organism evidence="2 3">
    <name type="scientific">Mikania micrantha</name>
    <name type="common">bitter vine</name>
    <dbReference type="NCBI Taxonomy" id="192012"/>
    <lineage>
        <taxon>Eukaryota</taxon>
        <taxon>Viridiplantae</taxon>
        <taxon>Streptophyta</taxon>
        <taxon>Embryophyta</taxon>
        <taxon>Tracheophyta</taxon>
        <taxon>Spermatophyta</taxon>
        <taxon>Magnoliopsida</taxon>
        <taxon>eudicotyledons</taxon>
        <taxon>Gunneridae</taxon>
        <taxon>Pentapetalae</taxon>
        <taxon>asterids</taxon>
        <taxon>campanulids</taxon>
        <taxon>Asterales</taxon>
        <taxon>Asteraceae</taxon>
        <taxon>Asteroideae</taxon>
        <taxon>Heliantheae alliance</taxon>
        <taxon>Eupatorieae</taxon>
        <taxon>Mikania</taxon>
    </lineage>
</organism>
<gene>
    <name evidence="2" type="ORF">E3N88_26813</name>
</gene>
<dbReference type="AlphaFoldDB" id="A0A5N6MXW1"/>
<protein>
    <submittedName>
        <fullName evidence="2">Uncharacterized protein</fullName>
    </submittedName>
</protein>
<reference evidence="2 3" key="1">
    <citation type="submission" date="2019-05" db="EMBL/GenBank/DDBJ databases">
        <title>Mikania micrantha, genome provides insights into the molecular mechanism of rapid growth.</title>
        <authorList>
            <person name="Liu B."/>
        </authorList>
    </citation>
    <scope>NUCLEOTIDE SEQUENCE [LARGE SCALE GENOMIC DNA]</scope>
    <source>
        <strain evidence="2">NLD-2019</strain>
        <tissue evidence="2">Leaf</tissue>
    </source>
</reference>
<name>A0A5N6MXW1_9ASTR</name>
<comment type="caution">
    <text evidence="2">The sequence shown here is derived from an EMBL/GenBank/DDBJ whole genome shotgun (WGS) entry which is preliminary data.</text>
</comment>
<proteinExistence type="predicted"/>
<feature type="region of interest" description="Disordered" evidence="1">
    <location>
        <begin position="224"/>
        <end position="251"/>
    </location>
</feature>
<accession>A0A5N6MXW1</accession>
<dbReference type="EMBL" id="SZYD01000014">
    <property type="protein sequence ID" value="KAD4178222.1"/>
    <property type="molecule type" value="Genomic_DNA"/>
</dbReference>
<dbReference type="OrthoDB" id="693822at2759"/>
<dbReference type="Proteomes" id="UP000326396">
    <property type="component" value="Linkage Group LG4"/>
</dbReference>
<feature type="compositionally biased region" description="Basic and acidic residues" evidence="1">
    <location>
        <begin position="224"/>
        <end position="237"/>
    </location>
</feature>
<sequence>MDFHSFYPARTTRCSLQNLQFYTAPSSPTLLDVGYNDHEFEFAVTTQTFMNRCHFQQTYPSFWCTKTNDNEEKYRLPARAKSFCSGQVLPLKPSPRLQSTLCPSPKSPSSLLKLRFCRPCAWNDDFDPFQYALEKVSDETRARMSFHRRSQSHSMYRTNSVTHWLDGVVDQDKDQKNQGFNSNNNTRFTNFNQGYGHGGLSMMSNEQLKLGGPTPANMMEHKESINSRRDVPSEHVAKPRAKSSQMVRTTTEGRWLGRRAKDADHEHMKGQSESRFSTESKIRRVASLLFKLKKSSNESNRRMKLCRCFGYAPAAQQL</sequence>
<evidence type="ECO:0000313" key="2">
    <source>
        <dbReference type="EMBL" id="KAD4178222.1"/>
    </source>
</evidence>
<keyword evidence="3" id="KW-1185">Reference proteome</keyword>
<evidence type="ECO:0000313" key="3">
    <source>
        <dbReference type="Proteomes" id="UP000326396"/>
    </source>
</evidence>